<keyword evidence="1" id="KW-0472">Membrane</keyword>
<comment type="caution">
    <text evidence="2">The sequence shown here is derived from an EMBL/GenBank/DDBJ whole genome shotgun (WGS) entry which is preliminary data.</text>
</comment>
<dbReference type="EMBL" id="JAAGNN010000015">
    <property type="protein sequence ID" value="KAF4079920.1"/>
    <property type="molecule type" value="Genomic_DNA"/>
</dbReference>
<protein>
    <submittedName>
        <fullName evidence="2">Uncharacterized protein</fullName>
    </submittedName>
</protein>
<evidence type="ECO:0000313" key="2">
    <source>
        <dbReference type="EMBL" id="KAF4079920.1"/>
    </source>
</evidence>
<dbReference type="AlphaFoldDB" id="A0A7J6ABB0"/>
<reference evidence="2 3" key="1">
    <citation type="submission" date="2020-02" db="EMBL/GenBank/DDBJ databases">
        <title>A chromosome-scale genome assembly of the black bullhead catfish (Ameiurus melas).</title>
        <authorList>
            <person name="Wen M."/>
            <person name="Zham M."/>
            <person name="Cabau C."/>
            <person name="Klopp C."/>
            <person name="Donnadieu C."/>
            <person name="Roques C."/>
            <person name="Bouchez O."/>
            <person name="Lampietro C."/>
            <person name="Jouanno E."/>
            <person name="Herpin A."/>
            <person name="Louis A."/>
            <person name="Berthelot C."/>
            <person name="Parey E."/>
            <person name="Roest-Crollius H."/>
            <person name="Braasch I."/>
            <person name="Postlethwait J."/>
            <person name="Robinson-Rechavi M."/>
            <person name="Echchiki A."/>
            <person name="Begum T."/>
            <person name="Montfort J."/>
            <person name="Schartl M."/>
            <person name="Bobe J."/>
            <person name="Guiguen Y."/>
        </authorList>
    </citation>
    <scope>NUCLEOTIDE SEQUENCE [LARGE SCALE GENOMIC DNA]</scope>
    <source>
        <strain evidence="2">M_S1</strain>
        <tissue evidence="2">Blood</tissue>
    </source>
</reference>
<dbReference type="Proteomes" id="UP000593565">
    <property type="component" value="Unassembled WGS sequence"/>
</dbReference>
<proteinExistence type="predicted"/>
<keyword evidence="1" id="KW-0812">Transmembrane</keyword>
<accession>A0A7J6ABB0</accession>
<gene>
    <name evidence="2" type="ORF">AMELA_G00183900</name>
</gene>
<name>A0A7J6ABB0_AMEME</name>
<evidence type="ECO:0000256" key="1">
    <source>
        <dbReference type="SAM" id="Phobius"/>
    </source>
</evidence>
<organism evidence="2 3">
    <name type="scientific">Ameiurus melas</name>
    <name type="common">Black bullhead</name>
    <name type="synonym">Silurus melas</name>
    <dbReference type="NCBI Taxonomy" id="219545"/>
    <lineage>
        <taxon>Eukaryota</taxon>
        <taxon>Metazoa</taxon>
        <taxon>Chordata</taxon>
        <taxon>Craniata</taxon>
        <taxon>Vertebrata</taxon>
        <taxon>Euteleostomi</taxon>
        <taxon>Actinopterygii</taxon>
        <taxon>Neopterygii</taxon>
        <taxon>Teleostei</taxon>
        <taxon>Ostariophysi</taxon>
        <taxon>Siluriformes</taxon>
        <taxon>Ictaluridae</taxon>
        <taxon>Ameiurus</taxon>
    </lineage>
</organism>
<sequence>MYHQVTIAQTTGPLHQTVHDQRRKDLKGLCTYQQWAVPVTAVGMKVYQLFLLCTELLHLILLHLCICYQCACDK</sequence>
<keyword evidence="3" id="KW-1185">Reference proteome</keyword>
<keyword evidence="1" id="KW-1133">Transmembrane helix</keyword>
<feature type="transmembrane region" description="Helical" evidence="1">
    <location>
        <begin position="46"/>
        <end position="68"/>
    </location>
</feature>
<evidence type="ECO:0000313" key="3">
    <source>
        <dbReference type="Proteomes" id="UP000593565"/>
    </source>
</evidence>